<sequence length="351" mass="39186">MTSNYRDIIKAELQKIDLHSGNNGVNIDDESLSLLQKAEIDLSIDIPSPPPVLYQGNKVMISKGDFSVVVGAAKSRKTFCVSAMVGAYLCTDEYMNMSSPNDAGCVLWIDTEQSIYHAAKVAKRVCRIAGLPTNQKTDRFRMLCFREYEPEKRRELTDKAIRLYRPSLVVVDGAADLILDVNDSSESAKLATMFMDITKELDNHIVTVLHTNPGGDKPRGHLGTNFLNKAQALFIVRADGDISTVSVERCRDIAVDDFAFAVNKEGLPVLASIPEKSDKEDNLKTIFCKYTQPIRQTDLRDAIMVDEGIKKSMANRRIREAREIGVLVENNVGLLYYKGKETNNESEQLPF</sequence>
<evidence type="ECO:0000313" key="2">
    <source>
        <dbReference type="Proteomes" id="UP000033035"/>
    </source>
</evidence>
<dbReference type="RefSeq" id="WP_028728641.1">
    <property type="nucleotide sequence ID" value="NZ_AUAE01000034.1"/>
</dbReference>
<protein>
    <submittedName>
        <fullName evidence="1">Uncharacterized protein</fullName>
    </submittedName>
</protein>
<dbReference type="AlphaFoldDB" id="A0A0F5JQ59"/>
<accession>A0A0F5JQ59</accession>
<name>A0A0F5JQ59_9BACT</name>
<dbReference type="EMBL" id="AQHW01000003">
    <property type="protein sequence ID" value="KKB59725.1"/>
    <property type="molecule type" value="Genomic_DNA"/>
</dbReference>
<dbReference type="InterPro" id="IPR027417">
    <property type="entry name" value="P-loop_NTPase"/>
</dbReference>
<dbReference type="PATRIC" id="fig|1203610.3.peg.732"/>
<organism evidence="1 2">
    <name type="scientific">Parabacteroides gordonii MS-1 = DSM 23371</name>
    <dbReference type="NCBI Taxonomy" id="1203610"/>
    <lineage>
        <taxon>Bacteria</taxon>
        <taxon>Pseudomonadati</taxon>
        <taxon>Bacteroidota</taxon>
        <taxon>Bacteroidia</taxon>
        <taxon>Bacteroidales</taxon>
        <taxon>Tannerellaceae</taxon>
        <taxon>Parabacteroides</taxon>
    </lineage>
</organism>
<comment type="caution">
    <text evidence="1">The sequence shown here is derived from an EMBL/GenBank/DDBJ whole genome shotgun (WGS) entry which is preliminary data.</text>
</comment>
<dbReference type="STRING" id="1203610.HMPREF1536_00706"/>
<gene>
    <name evidence="1" type="ORF">HMPREF1536_00706</name>
</gene>
<dbReference type="Proteomes" id="UP000033035">
    <property type="component" value="Unassembled WGS sequence"/>
</dbReference>
<reference evidence="1 2" key="1">
    <citation type="submission" date="2013-04" db="EMBL/GenBank/DDBJ databases">
        <title>The Genome Sequence of Parabacteroides gordonii DSM 23371.</title>
        <authorList>
            <consortium name="The Broad Institute Genomics Platform"/>
            <person name="Earl A."/>
            <person name="Ward D."/>
            <person name="Feldgarden M."/>
            <person name="Gevers D."/>
            <person name="Martens E."/>
            <person name="Sakamoto M."/>
            <person name="Benno Y."/>
            <person name="Suzuki N."/>
            <person name="Matsunaga N."/>
            <person name="Koshihara K."/>
            <person name="Seki M."/>
            <person name="Komiya H."/>
            <person name="Walker B."/>
            <person name="Young S."/>
            <person name="Zeng Q."/>
            <person name="Gargeya S."/>
            <person name="Fitzgerald M."/>
            <person name="Haas B."/>
            <person name="Abouelleil A."/>
            <person name="Allen A.W."/>
            <person name="Alvarado L."/>
            <person name="Arachchi H.M."/>
            <person name="Berlin A.M."/>
            <person name="Chapman S.B."/>
            <person name="Gainer-Dewar J."/>
            <person name="Goldberg J."/>
            <person name="Griggs A."/>
            <person name="Gujja S."/>
            <person name="Hansen M."/>
            <person name="Howarth C."/>
            <person name="Imamovic A."/>
            <person name="Ireland A."/>
            <person name="Larimer J."/>
            <person name="McCowan C."/>
            <person name="Murphy C."/>
            <person name="Pearson M."/>
            <person name="Poon T.W."/>
            <person name="Priest M."/>
            <person name="Roberts A."/>
            <person name="Saif S."/>
            <person name="Shea T."/>
            <person name="Sisk P."/>
            <person name="Sykes S."/>
            <person name="Wortman J."/>
            <person name="Nusbaum C."/>
            <person name="Birren B."/>
        </authorList>
    </citation>
    <scope>NUCLEOTIDE SEQUENCE [LARGE SCALE GENOMIC DNA]</scope>
    <source>
        <strain evidence="1 2">MS-1</strain>
    </source>
</reference>
<keyword evidence="2" id="KW-1185">Reference proteome</keyword>
<proteinExistence type="predicted"/>
<dbReference type="HOGENOM" id="CLU_800894_0_0_10"/>
<dbReference type="SUPFAM" id="SSF52540">
    <property type="entry name" value="P-loop containing nucleoside triphosphate hydrolases"/>
    <property type="match status" value="1"/>
</dbReference>
<evidence type="ECO:0000313" key="1">
    <source>
        <dbReference type="EMBL" id="KKB59725.1"/>
    </source>
</evidence>
<dbReference type="Gene3D" id="3.40.50.300">
    <property type="entry name" value="P-loop containing nucleotide triphosphate hydrolases"/>
    <property type="match status" value="1"/>
</dbReference>
<dbReference type="Pfam" id="PF13481">
    <property type="entry name" value="AAA_25"/>
    <property type="match status" value="1"/>
</dbReference>